<protein>
    <recommendedName>
        <fullName evidence="7">FG-GAP repeat protein</fullName>
    </recommendedName>
</protein>
<dbReference type="Gene3D" id="2.115.10.20">
    <property type="entry name" value="Glycosyl hydrolase domain, family 43"/>
    <property type="match status" value="3"/>
</dbReference>
<dbReference type="PANTHER" id="PTHR35279:SF1">
    <property type="entry name" value="ARABINANASE_LEVANSUCRASE_INVERTASE"/>
    <property type="match status" value="1"/>
</dbReference>
<dbReference type="PROSITE" id="PS51470">
    <property type="entry name" value="FG_GAP"/>
    <property type="match status" value="2"/>
</dbReference>
<evidence type="ECO:0000256" key="2">
    <source>
        <dbReference type="ARBA" id="ARBA00022737"/>
    </source>
</evidence>
<reference evidence="5 6" key="1">
    <citation type="journal article" date="2015" name="Nature">
        <title>rRNA introns, odd ribosomes, and small enigmatic genomes across a large radiation of phyla.</title>
        <authorList>
            <person name="Brown C.T."/>
            <person name="Hug L.A."/>
            <person name="Thomas B.C."/>
            <person name="Sharon I."/>
            <person name="Castelle C.J."/>
            <person name="Singh A."/>
            <person name="Wilkins M.J."/>
            <person name="Williams K.H."/>
            <person name="Banfield J.F."/>
        </authorList>
    </citation>
    <scope>NUCLEOTIDE SEQUENCE [LARGE SCALE GENOMIC DNA]</scope>
</reference>
<dbReference type="GO" id="GO:0008305">
    <property type="term" value="C:integrin complex"/>
    <property type="evidence" value="ECO:0007669"/>
    <property type="project" value="InterPro"/>
</dbReference>
<keyword evidence="3" id="KW-0325">Glycoprotein</keyword>
<dbReference type="SUPFAM" id="SSF75005">
    <property type="entry name" value="Arabinanase/levansucrase/invertase"/>
    <property type="match status" value="3"/>
</dbReference>
<evidence type="ECO:0000256" key="1">
    <source>
        <dbReference type="ARBA" id="ARBA00022729"/>
    </source>
</evidence>
<accession>A0A0G0ERY3</accession>
<dbReference type="PRINTS" id="PR01185">
    <property type="entry name" value="INTEGRINA"/>
</dbReference>
<dbReference type="PATRIC" id="fig|1618350.3.peg.1"/>
<dbReference type="Pfam" id="PF13517">
    <property type="entry name" value="FG-GAP_3"/>
    <property type="match status" value="1"/>
</dbReference>
<dbReference type="InterPro" id="IPR023296">
    <property type="entry name" value="Glyco_hydro_beta-prop_sf"/>
</dbReference>
<keyword evidence="2" id="KW-0677">Repeat</keyword>
<dbReference type="Gene3D" id="2.130.10.130">
    <property type="entry name" value="Integrin alpha, N-terminal"/>
    <property type="match status" value="3"/>
</dbReference>
<name>A0A0G0ERY3_UNCC3</name>
<dbReference type="Pfam" id="PF01839">
    <property type="entry name" value="FG-GAP"/>
    <property type="match status" value="1"/>
</dbReference>
<gene>
    <name evidence="5" type="ORF">UR67_C0001G0001</name>
</gene>
<dbReference type="EMBL" id="LBQB01000001">
    <property type="protein sequence ID" value="KKP70092.1"/>
    <property type="molecule type" value="Genomic_DNA"/>
</dbReference>
<feature type="non-terminal residue" evidence="5">
    <location>
        <position position="773"/>
    </location>
</feature>
<evidence type="ECO:0008006" key="7">
    <source>
        <dbReference type="Google" id="ProtNLM"/>
    </source>
</evidence>
<dbReference type="InterPro" id="IPR000413">
    <property type="entry name" value="Integrin_alpha"/>
</dbReference>
<dbReference type="InterPro" id="IPR028994">
    <property type="entry name" value="Integrin_alpha_N"/>
</dbReference>
<sequence length="773" mass="84767">MKKILKSFYISILSLSLLLNPYLFNQNNIYAEIPNDVVEEAYLFAEFGYTPNNYGFPLLKVDINNDGYEDVMINNGTNNYAGSNSGASYIYFGGENPDYIPDIKIYSNVSGQSFGNYGMSTMGDMNGDGLQDLIYSSIGNSEGGQYAGKVYIFLGRENWPSTLTTDDADVTKIGNTTDENRLGYRPTVADINGDGISDLIFTVVTTDFNNCKIYIYYGNSNFDLTTPNEVINAPIGTNIFGTSIYPVNINGDDYSDVIIFNSTNGTKKGYLYLGGDPFNTDYDATFSPEVSGDGFGYYQSDLFSKGDIDQDGVEDFCIGTNNSDIDYTNSGSLYCWYGQETWTGDYNAADADIILRGTAVNEDFGRVSQIEDINNDGYPEIIVGAYQSDRSTGQRHGELFIFKNNQGVIETTPYYTLGYNSYNKTFSNQLLVVDWDNDGYQNIFVTEGFNPGIIDGIRVYEISSGDSNITTEGIIYTNDTTPTLTGTVTNSDRTVSYEKVETLLGTGTGSQWDTIHSGYAPSIIKDGDTYKMWYASQADKYRIGYATSPDGITWTKYAGNNCTDTTGDGCIFTVGAANTFDDAHVYSVSVVKDTDAGVYKMWYGGHDGSYLRIGYATSADGITWTRYDNPGVAACGFSEALDAGCVFGLNTSGTWDDYHVAYPQVIRENATSYKMYYTGNDGTNWRAGYATSTDGITWTRAVGINYCSGTTGDGCIINIGASGESDDYGILSGPVINDGGVYKMWYSGHDGDKWQTFYATSNNGISFTKYSQN</sequence>
<evidence type="ECO:0000313" key="6">
    <source>
        <dbReference type="Proteomes" id="UP000034581"/>
    </source>
</evidence>
<dbReference type="GO" id="GO:0007155">
    <property type="term" value="P:cell adhesion"/>
    <property type="evidence" value="ECO:0007669"/>
    <property type="project" value="InterPro"/>
</dbReference>
<dbReference type="AlphaFoldDB" id="A0A0G0ERY3"/>
<evidence type="ECO:0000256" key="4">
    <source>
        <dbReference type="SAM" id="SignalP"/>
    </source>
</evidence>
<feature type="chain" id="PRO_5002532001" description="FG-GAP repeat protein" evidence="4">
    <location>
        <begin position="26"/>
        <end position="773"/>
    </location>
</feature>
<dbReference type="InterPro" id="IPR013517">
    <property type="entry name" value="FG-GAP"/>
</dbReference>
<dbReference type="Proteomes" id="UP000034581">
    <property type="component" value="Unassembled WGS sequence"/>
</dbReference>
<dbReference type="SMART" id="SM00191">
    <property type="entry name" value="Int_alpha"/>
    <property type="match status" value="4"/>
</dbReference>
<dbReference type="InterPro" id="IPR013519">
    <property type="entry name" value="Int_alpha_beta-p"/>
</dbReference>
<dbReference type="SUPFAM" id="SSF69318">
    <property type="entry name" value="Integrin alpha N-terminal domain"/>
    <property type="match status" value="2"/>
</dbReference>
<evidence type="ECO:0000256" key="3">
    <source>
        <dbReference type="ARBA" id="ARBA00023180"/>
    </source>
</evidence>
<organism evidence="5 6">
    <name type="scientific">candidate division CPR3 bacterium GW2011_GWF2_35_18</name>
    <dbReference type="NCBI Taxonomy" id="1618350"/>
    <lineage>
        <taxon>Bacteria</taxon>
        <taxon>Bacteria division CPR3</taxon>
    </lineage>
</organism>
<evidence type="ECO:0000313" key="5">
    <source>
        <dbReference type="EMBL" id="KKP70092.1"/>
    </source>
</evidence>
<proteinExistence type="predicted"/>
<keyword evidence="1 4" id="KW-0732">Signal</keyword>
<comment type="caution">
    <text evidence="5">The sequence shown here is derived from an EMBL/GenBank/DDBJ whole genome shotgun (WGS) entry which is preliminary data.</text>
</comment>
<feature type="signal peptide" evidence="4">
    <location>
        <begin position="1"/>
        <end position="25"/>
    </location>
</feature>
<dbReference type="PANTHER" id="PTHR35279">
    <property type="match status" value="1"/>
</dbReference>
<dbReference type="STRING" id="1618350.UR67_C0001G0001"/>